<dbReference type="InterPro" id="IPR012338">
    <property type="entry name" value="Beta-lactam/transpept-like"/>
</dbReference>
<dbReference type="EC" id="3.4.16.4" evidence="4"/>
<evidence type="ECO:0000313" key="19">
    <source>
        <dbReference type="EMBL" id="CAA9484713.1"/>
    </source>
</evidence>
<feature type="domain" description="Peptidase S11 D-Ala-D-Ala carboxypeptidase A C-terminal" evidence="18">
    <location>
        <begin position="271"/>
        <end position="359"/>
    </location>
</feature>
<feature type="binding site" evidence="14">
    <location>
        <position position="221"/>
    </location>
    <ligand>
        <name>substrate</name>
    </ligand>
</feature>
<accession>A0A6J4S414</accession>
<dbReference type="Gene3D" id="2.60.410.10">
    <property type="entry name" value="D-Ala-D-Ala carboxypeptidase, C-terminal domain"/>
    <property type="match status" value="1"/>
</dbReference>
<evidence type="ECO:0000256" key="2">
    <source>
        <dbReference type="ARBA" id="ARBA00004752"/>
    </source>
</evidence>
<dbReference type="GO" id="GO:0008360">
    <property type="term" value="P:regulation of cell shape"/>
    <property type="evidence" value="ECO:0007669"/>
    <property type="project" value="UniProtKB-KW"/>
</dbReference>
<evidence type="ECO:0000256" key="12">
    <source>
        <dbReference type="ARBA" id="ARBA00034000"/>
    </source>
</evidence>
<dbReference type="InterPro" id="IPR012907">
    <property type="entry name" value="Peptidase_S11_C"/>
</dbReference>
<feature type="chain" id="PRO_5027110567" description="serine-type D-Ala-D-Ala carboxypeptidase" evidence="17">
    <location>
        <begin position="20"/>
        <end position="404"/>
    </location>
</feature>
<sequence length="404" mass="43225">MSARAVTLLAALLAAFALAAPAAAPAQQRPDISAPSAIVIEASTGDVVFERKADEKRLIASTTKLMTALIALEGVALDDTLTVSPYNAAPAESVANLRAGERMRVADLLRALLLASANDAATTLANGISGSVPAFVREMNARAKELGLRNTSYDNPVGLDGPRNRSTARDLVRLALVLRRDDFFRETVNRPRAALQSGARKRTVLNRNRLVRDHAFVDGVKTGRTQQAGYVLVGSATRKGVTVLSAVLGEPGEAARDADTLALLRYGLGRYRRTTLVERNEVLREADLKYRDEQVDLVAAESVQRVLRRGERAQVRVLGAPAEIEGPTAAGARVGTVEVRVRGRTVARTPLITAAAVEEASLSERLSEVLSRPASLLLVALLLACTVSLVLLRRRVVQRAGGVR</sequence>
<evidence type="ECO:0000256" key="6">
    <source>
        <dbReference type="ARBA" id="ARBA00022670"/>
    </source>
</evidence>
<evidence type="ECO:0000256" key="8">
    <source>
        <dbReference type="ARBA" id="ARBA00022801"/>
    </source>
</evidence>
<dbReference type="SMART" id="SM00936">
    <property type="entry name" value="PBP5_C"/>
    <property type="match status" value="1"/>
</dbReference>
<comment type="pathway">
    <text evidence="2">Cell wall biogenesis; peptidoglycan biosynthesis.</text>
</comment>
<comment type="function">
    <text evidence="1">Removes C-terminal D-alanyl residues from sugar-peptide cell wall precursors.</text>
</comment>
<dbReference type="SUPFAM" id="SSF69189">
    <property type="entry name" value="Penicillin-binding protein associated domain"/>
    <property type="match status" value="1"/>
</dbReference>
<keyword evidence="16" id="KW-0812">Transmembrane</keyword>
<evidence type="ECO:0000256" key="10">
    <source>
        <dbReference type="ARBA" id="ARBA00022984"/>
    </source>
</evidence>
<dbReference type="PANTHER" id="PTHR21581">
    <property type="entry name" value="D-ALANYL-D-ALANINE CARBOXYPEPTIDASE"/>
    <property type="match status" value="1"/>
</dbReference>
<dbReference type="PRINTS" id="PR00725">
    <property type="entry name" value="DADACBPTASE1"/>
</dbReference>
<dbReference type="InterPro" id="IPR018044">
    <property type="entry name" value="Peptidase_S11"/>
</dbReference>
<comment type="similarity">
    <text evidence="3 15">Belongs to the peptidase S11 family.</text>
</comment>
<feature type="active site" description="Acyl-ester intermediate" evidence="13">
    <location>
        <position position="61"/>
    </location>
</feature>
<dbReference type="InterPro" id="IPR001967">
    <property type="entry name" value="Peptidase_S11_N"/>
</dbReference>
<comment type="catalytic activity">
    <reaction evidence="12">
        <text>Preferential cleavage: (Ac)2-L-Lys-D-Ala-|-D-Ala. Also transpeptidation of peptidyl-alanyl moieties that are N-acyl substituents of D-alanine.</text>
        <dbReference type="EC" id="3.4.16.4"/>
    </reaction>
</comment>
<keyword evidence="10" id="KW-0573">Peptidoglycan synthesis</keyword>
<dbReference type="UniPathway" id="UPA00219"/>
<evidence type="ECO:0000256" key="4">
    <source>
        <dbReference type="ARBA" id="ARBA00012448"/>
    </source>
</evidence>
<evidence type="ECO:0000256" key="14">
    <source>
        <dbReference type="PIRSR" id="PIRSR618044-2"/>
    </source>
</evidence>
<evidence type="ECO:0000256" key="16">
    <source>
        <dbReference type="SAM" id="Phobius"/>
    </source>
</evidence>
<dbReference type="GO" id="GO:0009002">
    <property type="term" value="F:serine-type D-Ala-D-Ala carboxypeptidase activity"/>
    <property type="evidence" value="ECO:0007669"/>
    <property type="project" value="UniProtKB-EC"/>
</dbReference>
<evidence type="ECO:0000256" key="13">
    <source>
        <dbReference type="PIRSR" id="PIRSR618044-1"/>
    </source>
</evidence>
<gene>
    <name evidence="19" type="ORF">AVDCRST_MAG85-880</name>
</gene>
<protein>
    <recommendedName>
        <fullName evidence="4">serine-type D-Ala-D-Ala carboxypeptidase</fullName>
        <ecNumber evidence="4">3.4.16.4</ecNumber>
    </recommendedName>
</protein>
<feature type="active site" evidence="13">
    <location>
        <position position="116"/>
    </location>
</feature>
<keyword evidence="6" id="KW-0645">Protease</keyword>
<evidence type="ECO:0000256" key="1">
    <source>
        <dbReference type="ARBA" id="ARBA00003217"/>
    </source>
</evidence>
<dbReference type="SUPFAM" id="SSF56601">
    <property type="entry name" value="beta-lactamase/transpeptidase-like"/>
    <property type="match status" value="1"/>
</dbReference>
<dbReference type="Gene3D" id="3.40.710.10">
    <property type="entry name" value="DD-peptidase/beta-lactamase superfamily"/>
    <property type="match status" value="1"/>
</dbReference>
<evidence type="ECO:0000256" key="9">
    <source>
        <dbReference type="ARBA" id="ARBA00022960"/>
    </source>
</evidence>
<keyword evidence="11" id="KW-0961">Cell wall biogenesis/degradation</keyword>
<reference evidence="19" key="1">
    <citation type="submission" date="2020-02" db="EMBL/GenBank/DDBJ databases">
        <authorList>
            <person name="Meier V. D."/>
        </authorList>
    </citation>
    <scope>NUCLEOTIDE SEQUENCE</scope>
    <source>
        <strain evidence="19">AVDCRST_MAG85</strain>
    </source>
</reference>
<evidence type="ECO:0000256" key="5">
    <source>
        <dbReference type="ARBA" id="ARBA00022645"/>
    </source>
</evidence>
<name>A0A6J4S414_9ACTN</name>
<dbReference type="InterPro" id="IPR037167">
    <property type="entry name" value="Peptidase_S11_C_sf"/>
</dbReference>
<feature type="transmembrane region" description="Helical" evidence="16">
    <location>
        <begin position="374"/>
        <end position="392"/>
    </location>
</feature>
<feature type="active site" description="Acyl-ester intermediate" evidence="13">
    <location>
        <position position="64"/>
    </location>
</feature>
<feature type="signal peptide" evidence="17">
    <location>
        <begin position="1"/>
        <end position="19"/>
    </location>
</feature>
<evidence type="ECO:0000256" key="15">
    <source>
        <dbReference type="RuleBase" id="RU004016"/>
    </source>
</evidence>
<dbReference type="GO" id="GO:0071555">
    <property type="term" value="P:cell wall organization"/>
    <property type="evidence" value="ECO:0007669"/>
    <property type="project" value="UniProtKB-KW"/>
</dbReference>
<dbReference type="EMBL" id="CADCVT010000095">
    <property type="protein sequence ID" value="CAA9484713.1"/>
    <property type="molecule type" value="Genomic_DNA"/>
</dbReference>
<dbReference type="InterPro" id="IPR015956">
    <property type="entry name" value="Peniciliin-bd_prot_C_sf"/>
</dbReference>
<dbReference type="PANTHER" id="PTHR21581:SF6">
    <property type="entry name" value="TRAFFICKING PROTEIN PARTICLE COMPLEX SUBUNIT 12"/>
    <property type="match status" value="1"/>
</dbReference>
<dbReference type="GO" id="GO:0009252">
    <property type="term" value="P:peptidoglycan biosynthetic process"/>
    <property type="evidence" value="ECO:0007669"/>
    <property type="project" value="UniProtKB-UniPathway"/>
</dbReference>
<dbReference type="GO" id="GO:0006508">
    <property type="term" value="P:proteolysis"/>
    <property type="evidence" value="ECO:0007669"/>
    <property type="project" value="UniProtKB-KW"/>
</dbReference>
<evidence type="ECO:0000256" key="3">
    <source>
        <dbReference type="ARBA" id="ARBA00007164"/>
    </source>
</evidence>
<evidence type="ECO:0000256" key="17">
    <source>
        <dbReference type="SAM" id="SignalP"/>
    </source>
</evidence>
<keyword evidence="7 17" id="KW-0732">Signal</keyword>
<keyword evidence="8 19" id="KW-0378">Hydrolase</keyword>
<dbReference type="AlphaFoldDB" id="A0A6J4S414"/>
<keyword evidence="16" id="KW-1133">Transmembrane helix</keyword>
<dbReference type="Pfam" id="PF07943">
    <property type="entry name" value="PBP5_C"/>
    <property type="match status" value="1"/>
</dbReference>
<keyword evidence="9" id="KW-0133">Cell shape</keyword>
<keyword evidence="5 19" id="KW-0121">Carboxypeptidase</keyword>
<evidence type="ECO:0000259" key="18">
    <source>
        <dbReference type="SMART" id="SM00936"/>
    </source>
</evidence>
<organism evidence="19">
    <name type="scientific">uncultured Solirubrobacteraceae bacterium</name>
    <dbReference type="NCBI Taxonomy" id="1162706"/>
    <lineage>
        <taxon>Bacteria</taxon>
        <taxon>Bacillati</taxon>
        <taxon>Actinomycetota</taxon>
        <taxon>Thermoleophilia</taxon>
        <taxon>Solirubrobacterales</taxon>
        <taxon>Solirubrobacteraceae</taxon>
        <taxon>environmental samples</taxon>
    </lineage>
</organism>
<keyword evidence="16" id="KW-0472">Membrane</keyword>
<evidence type="ECO:0000256" key="11">
    <source>
        <dbReference type="ARBA" id="ARBA00023316"/>
    </source>
</evidence>
<proteinExistence type="inferred from homology"/>
<dbReference type="Pfam" id="PF00768">
    <property type="entry name" value="Peptidase_S11"/>
    <property type="match status" value="1"/>
</dbReference>
<evidence type="ECO:0000256" key="7">
    <source>
        <dbReference type="ARBA" id="ARBA00022729"/>
    </source>
</evidence>